<sequence>MNRQAIDGALARADRIAAERISQGAPIVGTLLSCGLRPRNVPLLRDPDVMVDIDCDDWVTVNESATERHKAKARSRGSTPRYGSGSRRAQRG</sequence>
<organism evidence="2 3">
    <name type="scientific">Mycobacterium avium</name>
    <dbReference type="NCBI Taxonomy" id="1764"/>
    <lineage>
        <taxon>Bacteria</taxon>
        <taxon>Bacillati</taxon>
        <taxon>Actinomycetota</taxon>
        <taxon>Actinomycetes</taxon>
        <taxon>Mycobacteriales</taxon>
        <taxon>Mycobacteriaceae</taxon>
        <taxon>Mycobacterium</taxon>
        <taxon>Mycobacterium avium complex (MAC)</taxon>
    </lineage>
</organism>
<protein>
    <submittedName>
        <fullName evidence="2">Uncharacterized protein</fullName>
    </submittedName>
</protein>
<dbReference type="AlphaFoldDB" id="A0A2A2ZK33"/>
<reference evidence="2 3" key="1">
    <citation type="submission" date="2017-08" db="EMBL/GenBank/DDBJ databases">
        <title>Phylogenetic analysis of Mycobacterium avium complex whole genomes.</title>
        <authorList>
            <person name="Caverly L.J."/>
            <person name="Spilker T."/>
            <person name="Lipuma J."/>
        </authorList>
    </citation>
    <scope>NUCLEOTIDE SEQUENCE [LARGE SCALE GENOMIC DNA]</scope>
    <source>
        <strain evidence="2 3">FLAC0165</strain>
    </source>
</reference>
<dbReference type="EMBL" id="NSFD01000020">
    <property type="protein sequence ID" value="PBA26897.1"/>
    <property type="molecule type" value="Genomic_DNA"/>
</dbReference>
<evidence type="ECO:0000256" key="1">
    <source>
        <dbReference type="SAM" id="MobiDB-lite"/>
    </source>
</evidence>
<comment type="caution">
    <text evidence="2">The sequence shown here is derived from an EMBL/GenBank/DDBJ whole genome shotgun (WGS) entry which is preliminary data.</text>
</comment>
<feature type="region of interest" description="Disordered" evidence="1">
    <location>
        <begin position="64"/>
        <end position="92"/>
    </location>
</feature>
<gene>
    <name evidence="2" type="ORF">CKJ66_10315</name>
</gene>
<evidence type="ECO:0000313" key="3">
    <source>
        <dbReference type="Proteomes" id="UP000217768"/>
    </source>
</evidence>
<proteinExistence type="predicted"/>
<dbReference type="RefSeq" id="WP_083071830.1">
    <property type="nucleotide sequence ID" value="NZ_JAAILH010000042.1"/>
</dbReference>
<dbReference type="Proteomes" id="UP000217768">
    <property type="component" value="Unassembled WGS sequence"/>
</dbReference>
<dbReference type="GeneID" id="91489657"/>
<evidence type="ECO:0000313" key="2">
    <source>
        <dbReference type="EMBL" id="PBA26897.1"/>
    </source>
</evidence>
<dbReference type="PROSITE" id="PS51257">
    <property type="entry name" value="PROKAR_LIPOPROTEIN"/>
    <property type="match status" value="1"/>
</dbReference>
<name>A0A2A2ZK33_MYCAV</name>
<accession>A0A2A2ZK33</accession>